<comment type="caution">
    <text evidence="1">The sequence shown here is derived from an EMBL/GenBank/DDBJ whole genome shotgun (WGS) entry which is preliminary data.</text>
</comment>
<evidence type="ECO:0000313" key="1">
    <source>
        <dbReference type="EMBL" id="OHT45262.1"/>
    </source>
</evidence>
<protein>
    <submittedName>
        <fullName evidence="1">Uncharacterized protein</fullName>
    </submittedName>
</protein>
<dbReference type="AlphaFoldDB" id="A0A1S1J3N3"/>
<gene>
    <name evidence="1" type="ORF">BHE19_11235</name>
</gene>
<sequence length="78" mass="9055">MYGNRKRISLPSLTQSVIKRIFKENRTKVFNRKVRKGLRKARKEKGLKARKAKSMVQSTMYKATANIALKGQKQFSLL</sequence>
<organism evidence="1 2">
    <name type="scientific">Flavobacterium tructae</name>
    <dbReference type="NCBI Taxonomy" id="1114873"/>
    <lineage>
        <taxon>Bacteria</taxon>
        <taxon>Pseudomonadati</taxon>
        <taxon>Bacteroidota</taxon>
        <taxon>Flavobacteriia</taxon>
        <taxon>Flavobacteriales</taxon>
        <taxon>Flavobacteriaceae</taxon>
        <taxon>Flavobacterium</taxon>
    </lineage>
</organism>
<dbReference type="EMBL" id="MIKE01000023">
    <property type="protein sequence ID" value="OHT45262.1"/>
    <property type="molecule type" value="Genomic_DNA"/>
</dbReference>
<accession>A0A1S1J3N3</accession>
<name>A0A1S1J3N3_9FLAO</name>
<dbReference type="Proteomes" id="UP000180252">
    <property type="component" value="Unassembled WGS sequence"/>
</dbReference>
<proteinExistence type="predicted"/>
<evidence type="ECO:0000313" key="2">
    <source>
        <dbReference type="Proteomes" id="UP000180252"/>
    </source>
</evidence>
<reference evidence="2" key="1">
    <citation type="submission" date="2016-09" db="EMBL/GenBank/DDBJ databases">
        <authorList>
            <person name="Chen S."/>
            <person name="Walker E."/>
        </authorList>
    </citation>
    <scope>NUCLEOTIDE SEQUENCE [LARGE SCALE GENOMIC DNA]</scope>
    <source>
        <strain evidence="2">MSU</strain>
    </source>
</reference>